<dbReference type="InterPro" id="IPR025736">
    <property type="entry name" value="PucR_C-HTH_dom"/>
</dbReference>
<organism evidence="2 3">
    <name type="scientific">Kribbella solani</name>
    <dbReference type="NCBI Taxonomy" id="236067"/>
    <lineage>
        <taxon>Bacteria</taxon>
        <taxon>Bacillati</taxon>
        <taxon>Actinomycetota</taxon>
        <taxon>Actinomycetes</taxon>
        <taxon>Propionibacteriales</taxon>
        <taxon>Kribbellaceae</taxon>
        <taxon>Kribbella</taxon>
    </lineage>
</organism>
<dbReference type="InterPro" id="IPR051448">
    <property type="entry name" value="CdaR-like_regulators"/>
</dbReference>
<reference evidence="2 3" key="1">
    <citation type="submission" date="2020-08" db="EMBL/GenBank/DDBJ databases">
        <title>Sequencing the genomes of 1000 actinobacteria strains.</title>
        <authorList>
            <person name="Klenk H.-P."/>
        </authorList>
    </citation>
    <scope>NUCLEOTIDE SEQUENCE [LARGE SCALE GENOMIC DNA]</scope>
    <source>
        <strain evidence="2 3">DSM 17294</strain>
    </source>
</reference>
<dbReference type="InterPro" id="IPR042070">
    <property type="entry name" value="PucR_C-HTH_sf"/>
</dbReference>
<dbReference type="AlphaFoldDB" id="A0A841DSW5"/>
<dbReference type="Proteomes" id="UP000558997">
    <property type="component" value="Unassembled WGS sequence"/>
</dbReference>
<accession>A0A841DSW5</accession>
<dbReference type="Gene3D" id="1.10.10.2840">
    <property type="entry name" value="PucR C-terminal helix-turn-helix domain"/>
    <property type="match status" value="1"/>
</dbReference>
<keyword evidence="3" id="KW-1185">Reference proteome</keyword>
<dbReference type="Pfam" id="PF13556">
    <property type="entry name" value="HTH_30"/>
    <property type="match status" value="1"/>
</dbReference>
<proteinExistence type="predicted"/>
<dbReference type="EMBL" id="JACHNF010000001">
    <property type="protein sequence ID" value="MBB5979975.1"/>
    <property type="molecule type" value="Genomic_DNA"/>
</dbReference>
<name>A0A841DSW5_9ACTN</name>
<dbReference type="RefSeq" id="WP_184835345.1">
    <property type="nucleotide sequence ID" value="NZ_BAAAVN010000006.1"/>
</dbReference>
<evidence type="ECO:0000313" key="3">
    <source>
        <dbReference type="Proteomes" id="UP000558997"/>
    </source>
</evidence>
<protein>
    <recommendedName>
        <fullName evidence="1">PucR C-terminal helix-turn-helix domain-containing protein</fullName>
    </recommendedName>
</protein>
<feature type="domain" description="PucR C-terminal helix-turn-helix" evidence="1">
    <location>
        <begin position="485"/>
        <end position="542"/>
    </location>
</feature>
<dbReference type="PANTHER" id="PTHR33744">
    <property type="entry name" value="CARBOHYDRATE DIACID REGULATOR"/>
    <property type="match status" value="1"/>
</dbReference>
<evidence type="ECO:0000313" key="2">
    <source>
        <dbReference type="EMBL" id="MBB5979975.1"/>
    </source>
</evidence>
<sequence>MIRAPRPLLARLLATVGGDLLRALGPDPDPGATVESIAIFDAADQGVPPAGALVLGVGVGESDVAGVLDRIGSHSAVALVLRLPVDLPDDVLRQADEAGICLLGLSPSVGWHQLITLLETVMSARTEGASGAETLGGFANGDLFGLANAICALIDAPVTIEDRSATVLAFSDRQVEADHIRIETILDRRVPDVYTSADEARGANQAIQRSVGPVYLQPIDVGDDRPTLPRIVVAVRAGDEFLGTIWAVVREPLSPDKNQLLLDASRLVALHLLQMRAENDLAQRVRTDLVAAALQAGTAGRDALQRLGLADRPLVVAAATAQRGADSGALEKPDLQAHSVAQLQRTAAAFSLHLAMSWPGSAVAIMNGLIYAIVPLQRTEQADLALDRTCQQFLRQRAASTPLFIGIGRMSMSPEELLRSRVDAERTARLLSSGIDGRTVARSVDVEVESMLSELRHLAAADGRGPTGAYARLLEHDATRKTTTIETLQVWLNANADITKAAAASHVHPNTFRYRLKRLGEIGRFDLEDADERFALSFQLRLFPPTDFPQRPPDADTH</sequence>
<evidence type="ECO:0000259" key="1">
    <source>
        <dbReference type="Pfam" id="PF13556"/>
    </source>
</evidence>
<comment type="caution">
    <text evidence="2">The sequence shown here is derived from an EMBL/GenBank/DDBJ whole genome shotgun (WGS) entry which is preliminary data.</text>
</comment>
<dbReference type="PANTHER" id="PTHR33744:SF1">
    <property type="entry name" value="DNA-BINDING TRANSCRIPTIONAL ACTIVATOR ADER"/>
    <property type="match status" value="1"/>
</dbReference>
<gene>
    <name evidence="2" type="ORF">HDA44_003316</name>
</gene>